<evidence type="ECO:0000313" key="1">
    <source>
        <dbReference type="EMBL" id="PPQ93005.1"/>
    </source>
</evidence>
<accession>A0A409XQC2</accession>
<reference evidence="1 2" key="1">
    <citation type="journal article" date="2018" name="Evol. Lett.">
        <title>Horizontal gene cluster transfer increased hallucinogenic mushroom diversity.</title>
        <authorList>
            <person name="Reynolds H.T."/>
            <person name="Vijayakumar V."/>
            <person name="Gluck-Thaler E."/>
            <person name="Korotkin H.B."/>
            <person name="Matheny P.B."/>
            <person name="Slot J.C."/>
        </authorList>
    </citation>
    <scope>NUCLEOTIDE SEQUENCE [LARGE SCALE GENOMIC DNA]</scope>
    <source>
        <strain evidence="1 2">2631</strain>
    </source>
</reference>
<dbReference type="Proteomes" id="UP000283269">
    <property type="component" value="Unassembled WGS sequence"/>
</dbReference>
<dbReference type="OrthoDB" id="3039479at2759"/>
<keyword evidence="2" id="KW-1185">Reference proteome</keyword>
<organism evidence="1 2">
    <name type="scientific">Psilocybe cyanescens</name>
    <dbReference type="NCBI Taxonomy" id="93625"/>
    <lineage>
        <taxon>Eukaryota</taxon>
        <taxon>Fungi</taxon>
        <taxon>Dikarya</taxon>
        <taxon>Basidiomycota</taxon>
        <taxon>Agaricomycotina</taxon>
        <taxon>Agaricomycetes</taxon>
        <taxon>Agaricomycetidae</taxon>
        <taxon>Agaricales</taxon>
        <taxon>Agaricineae</taxon>
        <taxon>Strophariaceae</taxon>
        <taxon>Psilocybe</taxon>
    </lineage>
</organism>
<proteinExistence type="predicted"/>
<dbReference type="EMBL" id="NHYD01000886">
    <property type="protein sequence ID" value="PPQ93005.1"/>
    <property type="molecule type" value="Genomic_DNA"/>
</dbReference>
<protein>
    <submittedName>
        <fullName evidence="1">Uncharacterized protein</fullName>
    </submittedName>
</protein>
<sequence length="569" mass="65143">MHDYAGADCHLQGTCDTCPRLVKIDGAIEKVQNMLIHLIKIRLEIKQKVNSRHDRLIGRLPVEIVSMIFIFYTKIGQPLYYTVIPHISYRRTVMIQPALLLGSVCKRWRDITITTPQLWTEVFIDFSRHVRHFDVIKEWLRRSGGLPLYMIFRNRNSEPVPSTLGPIFSLLRSHAARWRYVDLSIPSQLFHGLLSSLEIVPRVEQLRIVPPKDNNGWNSQTISMTEPFRPIGLHVKNYFPADTFVRWDNLAVADMASIKVDALVHLITHGIRIENLRTMGIIEDGDEYPLPSTPIANVSIKALTAEACPAERNFLRYITLPSLRHLTYTFCIEDLEHRQGAHDVLVTFLRLSAPVLALFFFRYRVQHDYDSMPGWRDQWNSLPEITRLELDSAGQNDDSDSEQEEELIDFIDEFFRELAYDLEAIVLPNLQSLTINIDWLPIPSWSLFANIFPPSQSSGSAIADAIDVSALSLEQRANPLPLNNVNGLKRPLTTVVVKMKHVENMEESVFLRFVDIQRSGLKLTVTNLEGCDMLARMAESYDFANVSDPYAESESSEDVEDYNLVVVQL</sequence>
<dbReference type="InParanoid" id="A0A409XQC2"/>
<evidence type="ECO:0000313" key="2">
    <source>
        <dbReference type="Proteomes" id="UP000283269"/>
    </source>
</evidence>
<name>A0A409XQC2_PSICY</name>
<comment type="caution">
    <text evidence="1">The sequence shown here is derived from an EMBL/GenBank/DDBJ whole genome shotgun (WGS) entry which is preliminary data.</text>
</comment>
<dbReference type="AlphaFoldDB" id="A0A409XQC2"/>
<dbReference type="Gene3D" id="1.20.1280.50">
    <property type="match status" value="1"/>
</dbReference>
<gene>
    <name evidence="1" type="ORF">CVT25_000206</name>
</gene>